<sequence>MIMWVPSSLRDDINLEWDPIVVAEAVGAFLAHHEAHTILTFDRMGVSGHPNHISLFKGAARLYSGPMMPLYYYFARILRPQNDTIYVSGPHGYLTALKAMQQHSSQLVWFRWLYVLFSCYMWVNVWESFVFVTRSTLAFRQLCKASSRREHEWATLLSDNSAVAPRLYTRAGFAFILHFHAARPSTRVGGRVPIISAIPRHRASFAISRRTQS</sequence>
<name>A0A9P6ASI5_9AGAM</name>
<comment type="caution">
    <text evidence="4">The sequence shown here is derived from an EMBL/GenBank/DDBJ whole genome shotgun (WGS) entry which is preliminary data.</text>
</comment>
<reference evidence="4" key="1">
    <citation type="journal article" date="2020" name="Nat. Commun.">
        <title>Large-scale genome sequencing of mycorrhizal fungi provides insights into the early evolution of symbiotic traits.</title>
        <authorList>
            <person name="Miyauchi S."/>
            <person name="Kiss E."/>
            <person name="Kuo A."/>
            <person name="Drula E."/>
            <person name="Kohler A."/>
            <person name="Sanchez-Garcia M."/>
            <person name="Morin E."/>
            <person name="Andreopoulos B."/>
            <person name="Barry K.W."/>
            <person name="Bonito G."/>
            <person name="Buee M."/>
            <person name="Carver A."/>
            <person name="Chen C."/>
            <person name="Cichocki N."/>
            <person name="Clum A."/>
            <person name="Culley D."/>
            <person name="Crous P.W."/>
            <person name="Fauchery L."/>
            <person name="Girlanda M."/>
            <person name="Hayes R.D."/>
            <person name="Keri Z."/>
            <person name="LaButti K."/>
            <person name="Lipzen A."/>
            <person name="Lombard V."/>
            <person name="Magnuson J."/>
            <person name="Maillard F."/>
            <person name="Murat C."/>
            <person name="Nolan M."/>
            <person name="Ohm R.A."/>
            <person name="Pangilinan J."/>
            <person name="Pereira M.F."/>
            <person name="Perotto S."/>
            <person name="Peter M."/>
            <person name="Pfister S."/>
            <person name="Riley R."/>
            <person name="Sitrit Y."/>
            <person name="Stielow J.B."/>
            <person name="Szollosi G."/>
            <person name="Zifcakova L."/>
            <person name="Stursova M."/>
            <person name="Spatafora J.W."/>
            <person name="Tedersoo L."/>
            <person name="Vaario L.M."/>
            <person name="Yamada A."/>
            <person name="Yan M."/>
            <person name="Wang P."/>
            <person name="Xu J."/>
            <person name="Bruns T."/>
            <person name="Baldrian P."/>
            <person name="Vilgalys R."/>
            <person name="Dunand C."/>
            <person name="Henrissat B."/>
            <person name="Grigoriev I.V."/>
            <person name="Hibbett D."/>
            <person name="Nagy L.G."/>
            <person name="Martin F.M."/>
        </authorList>
    </citation>
    <scope>NUCLEOTIDE SEQUENCE</scope>
    <source>
        <strain evidence="4">UP504</strain>
    </source>
</reference>
<dbReference type="AlphaFoldDB" id="A0A9P6ASI5"/>
<keyword evidence="3" id="KW-0472">Membrane</keyword>
<comment type="similarity">
    <text evidence="1">Belongs to the PIGL family.</text>
</comment>
<accession>A0A9P6ASI5</accession>
<dbReference type="OrthoDB" id="440160at2759"/>
<dbReference type="EMBL" id="MU129005">
    <property type="protein sequence ID" value="KAF9511091.1"/>
    <property type="molecule type" value="Genomic_DNA"/>
</dbReference>
<keyword evidence="5" id="KW-1185">Reference proteome</keyword>
<evidence type="ECO:0000256" key="2">
    <source>
        <dbReference type="ARBA" id="ARBA00012176"/>
    </source>
</evidence>
<dbReference type="GO" id="GO:0005783">
    <property type="term" value="C:endoplasmic reticulum"/>
    <property type="evidence" value="ECO:0007669"/>
    <property type="project" value="TreeGrafter"/>
</dbReference>
<keyword evidence="3" id="KW-1133">Transmembrane helix</keyword>
<feature type="transmembrane region" description="Helical" evidence="3">
    <location>
        <begin position="108"/>
        <end position="126"/>
    </location>
</feature>
<evidence type="ECO:0000313" key="5">
    <source>
        <dbReference type="Proteomes" id="UP000886523"/>
    </source>
</evidence>
<organism evidence="4 5">
    <name type="scientific">Hydnum rufescens UP504</name>
    <dbReference type="NCBI Taxonomy" id="1448309"/>
    <lineage>
        <taxon>Eukaryota</taxon>
        <taxon>Fungi</taxon>
        <taxon>Dikarya</taxon>
        <taxon>Basidiomycota</taxon>
        <taxon>Agaricomycotina</taxon>
        <taxon>Agaricomycetes</taxon>
        <taxon>Cantharellales</taxon>
        <taxon>Hydnaceae</taxon>
        <taxon>Hydnum</taxon>
    </lineage>
</organism>
<keyword evidence="3" id="KW-0812">Transmembrane</keyword>
<dbReference type="SUPFAM" id="SSF102588">
    <property type="entry name" value="LmbE-like"/>
    <property type="match status" value="1"/>
</dbReference>
<dbReference type="Gene3D" id="3.40.50.10320">
    <property type="entry name" value="LmbE-like"/>
    <property type="match status" value="1"/>
</dbReference>
<dbReference type="PANTHER" id="PTHR12993:SF11">
    <property type="entry name" value="N-ACETYLGLUCOSAMINYL-PHOSPHATIDYLINOSITOL DE-N-ACETYLASE"/>
    <property type="match status" value="1"/>
</dbReference>
<gene>
    <name evidence="4" type="ORF">BS47DRAFT_1347109</name>
</gene>
<dbReference type="InterPro" id="IPR003737">
    <property type="entry name" value="GlcNAc_PI_deacetylase-related"/>
</dbReference>
<evidence type="ECO:0000313" key="4">
    <source>
        <dbReference type="EMBL" id="KAF9511091.1"/>
    </source>
</evidence>
<dbReference type="GO" id="GO:0000225">
    <property type="term" value="F:N-acetylglucosaminylphosphatidylinositol deacetylase activity"/>
    <property type="evidence" value="ECO:0007669"/>
    <property type="project" value="UniProtKB-EC"/>
</dbReference>
<proteinExistence type="inferred from homology"/>
<evidence type="ECO:0000256" key="3">
    <source>
        <dbReference type="SAM" id="Phobius"/>
    </source>
</evidence>
<protein>
    <recommendedName>
        <fullName evidence="2">N-acetylglucosaminylphosphatidylinositol deacetylase</fullName>
        <ecNumber evidence="2">3.5.1.89</ecNumber>
    </recommendedName>
</protein>
<evidence type="ECO:0000256" key="1">
    <source>
        <dbReference type="ARBA" id="ARBA00006066"/>
    </source>
</evidence>
<dbReference type="PANTHER" id="PTHR12993">
    <property type="entry name" value="N-ACETYLGLUCOSAMINYL-PHOSPHATIDYLINOSITOL DE-N-ACETYLASE-RELATED"/>
    <property type="match status" value="1"/>
</dbReference>
<dbReference type="InterPro" id="IPR024078">
    <property type="entry name" value="LmbE-like_dom_sf"/>
</dbReference>
<dbReference type="Proteomes" id="UP000886523">
    <property type="component" value="Unassembled WGS sequence"/>
</dbReference>
<dbReference type="EC" id="3.5.1.89" evidence="2"/>